<dbReference type="Gene3D" id="3.40.630.30">
    <property type="match status" value="1"/>
</dbReference>
<dbReference type="InterPro" id="IPR050832">
    <property type="entry name" value="Bact_Acetyltransf"/>
</dbReference>
<dbReference type="GO" id="GO:0016747">
    <property type="term" value="F:acyltransferase activity, transferring groups other than amino-acyl groups"/>
    <property type="evidence" value="ECO:0007669"/>
    <property type="project" value="InterPro"/>
</dbReference>
<gene>
    <name evidence="4" type="ORF">D7D52_23095</name>
</gene>
<dbReference type="OrthoDB" id="143110at2"/>
<dbReference type="PROSITE" id="PS51186">
    <property type="entry name" value="GNAT"/>
    <property type="match status" value="1"/>
</dbReference>
<accession>A0A386ZNT5</accession>
<dbReference type="AlphaFoldDB" id="A0A386ZNT5"/>
<protein>
    <submittedName>
        <fullName evidence="4">GNAT family N-acetyltransferase</fullName>
    </submittedName>
</protein>
<keyword evidence="1 4" id="KW-0808">Transferase</keyword>
<sequence>MDTIIDRAGLDDADALAAVAAATFPLACPPGSTPADEAAFIAANLSTDRFLDYLADPARVVIKAVHDGQIVGYALLNMMEPADPTVAAVITERPVTEVSKMYVLPGQHGNGVAGALMRTALDAARDSGSVAVWLGVNQHNARAQRFYGKHGFEVAGTKTFTVGAQLHHDYVMRHRF</sequence>
<dbReference type="PANTHER" id="PTHR43877">
    <property type="entry name" value="AMINOALKYLPHOSPHONATE N-ACETYLTRANSFERASE-RELATED-RELATED"/>
    <property type="match status" value="1"/>
</dbReference>
<evidence type="ECO:0000256" key="1">
    <source>
        <dbReference type="ARBA" id="ARBA00022679"/>
    </source>
</evidence>
<reference evidence="4 5" key="1">
    <citation type="submission" date="2018-09" db="EMBL/GenBank/DDBJ databases">
        <title>Nocardia yunnanensis sp. nov., an actinomycete isolated from a soil sample.</title>
        <authorList>
            <person name="Zhang J."/>
        </authorList>
    </citation>
    <scope>NUCLEOTIDE SEQUENCE [LARGE SCALE GENOMIC DNA]</scope>
    <source>
        <strain evidence="4 5">CFHS0054</strain>
    </source>
</reference>
<organism evidence="4 5">
    <name type="scientific">Nocardia yunnanensis</name>
    <dbReference type="NCBI Taxonomy" id="2382165"/>
    <lineage>
        <taxon>Bacteria</taxon>
        <taxon>Bacillati</taxon>
        <taxon>Actinomycetota</taxon>
        <taxon>Actinomycetes</taxon>
        <taxon>Mycobacteriales</taxon>
        <taxon>Nocardiaceae</taxon>
        <taxon>Nocardia</taxon>
    </lineage>
</organism>
<evidence type="ECO:0000313" key="4">
    <source>
        <dbReference type="EMBL" id="AYF79311.1"/>
    </source>
</evidence>
<dbReference type="SUPFAM" id="SSF55729">
    <property type="entry name" value="Acyl-CoA N-acyltransferases (Nat)"/>
    <property type="match status" value="1"/>
</dbReference>
<keyword evidence="5" id="KW-1185">Reference proteome</keyword>
<evidence type="ECO:0000256" key="2">
    <source>
        <dbReference type="ARBA" id="ARBA00023315"/>
    </source>
</evidence>
<dbReference type="Proteomes" id="UP000267164">
    <property type="component" value="Chromosome"/>
</dbReference>
<dbReference type="Pfam" id="PF00583">
    <property type="entry name" value="Acetyltransf_1"/>
    <property type="match status" value="1"/>
</dbReference>
<dbReference type="PANTHER" id="PTHR43877:SF2">
    <property type="entry name" value="AMINOALKYLPHOSPHONATE N-ACETYLTRANSFERASE-RELATED"/>
    <property type="match status" value="1"/>
</dbReference>
<proteinExistence type="predicted"/>
<keyword evidence="2" id="KW-0012">Acyltransferase</keyword>
<evidence type="ECO:0000259" key="3">
    <source>
        <dbReference type="PROSITE" id="PS51186"/>
    </source>
</evidence>
<dbReference type="InterPro" id="IPR016181">
    <property type="entry name" value="Acyl_CoA_acyltransferase"/>
</dbReference>
<name>A0A386ZNT5_9NOCA</name>
<dbReference type="EMBL" id="CP032568">
    <property type="protein sequence ID" value="AYF79311.1"/>
    <property type="molecule type" value="Genomic_DNA"/>
</dbReference>
<dbReference type="InterPro" id="IPR000182">
    <property type="entry name" value="GNAT_dom"/>
</dbReference>
<dbReference type="KEGG" id="nyu:D7D52_23095"/>
<evidence type="ECO:0000313" key="5">
    <source>
        <dbReference type="Proteomes" id="UP000267164"/>
    </source>
</evidence>
<dbReference type="CDD" id="cd04301">
    <property type="entry name" value="NAT_SF"/>
    <property type="match status" value="1"/>
</dbReference>
<feature type="domain" description="N-acetyltransferase" evidence="3">
    <location>
        <begin position="3"/>
        <end position="176"/>
    </location>
</feature>